<dbReference type="RefSeq" id="WP_182666704.1">
    <property type="nucleotide sequence ID" value="NZ_VKHS01000783.1"/>
</dbReference>
<protein>
    <submittedName>
        <fullName evidence="1">Uncharacterized protein</fullName>
    </submittedName>
</protein>
<comment type="caution">
    <text evidence="1">The sequence shown here is derived from an EMBL/GenBank/DDBJ whole genome shotgun (WGS) entry which is preliminary data.</text>
</comment>
<dbReference type="EMBL" id="VKHS01000783">
    <property type="protein sequence ID" value="MBB0232157.1"/>
    <property type="molecule type" value="Genomic_DNA"/>
</dbReference>
<gene>
    <name evidence="1" type="ORF">FOE67_22310</name>
</gene>
<dbReference type="AlphaFoldDB" id="A0A7W3T731"/>
<dbReference type="Proteomes" id="UP000530234">
    <property type="component" value="Unassembled WGS sequence"/>
</dbReference>
<accession>A0A7W3T731</accession>
<evidence type="ECO:0000313" key="1">
    <source>
        <dbReference type="EMBL" id="MBB0232157.1"/>
    </source>
</evidence>
<proteinExistence type="predicted"/>
<evidence type="ECO:0000313" key="2">
    <source>
        <dbReference type="Proteomes" id="UP000530234"/>
    </source>
</evidence>
<keyword evidence="2" id="KW-1185">Reference proteome</keyword>
<sequence length="72" mass="7838">MSTQTQRRAPEVGDEVELEPGGERFVVTDIGSEDGLCTLRGRGRGGIPEEDPVDPDALTVVRTRAERRGSAW</sequence>
<reference evidence="2" key="1">
    <citation type="submission" date="2019-10" db="EMBL/GenBank/DDBJ databases">
        <title>Streptomyces sp. nov., a novel actinobacterium isolated from alkaline environment.</title>
        <authorList>
            <person name="Golinska P."/>
        </authorList>
    </citation>
    <scope>NUCLEOTIDE SEQUENCE [LARGE SCALE GENOMIC DNA]</scope>
    <source>
        <strain evidence="2">DSM 42108</strain>
    </source>
</reference>
<name>A0A7W3T731_9ACTN</name>
<organism evidence="1 2">
    <name type="scientific">Streptomyces calidiresistens</name>
    <dbReference type="NCBI Taxonomy" id="1485586"/>
    <lineage>
        <taxon>Bacteria</taxon>
        <taxon>Bacillati</taxon>
        <taxon>Actinomycetota</taxon>
        <taxon>Actinomycetes</taxon>
        <taxon>Kitasatosporales</taxon>
        <taxon>Streptomycetaceae</taxon>
        <taxon>Streptomyces</taxon>
    </lineage>
</organism>